<dbReference type="Pfam" id="PF00565">
    <property type="entry name" value="SNase"/>
    <property type="match status" value="1"/>
</dbReference>
<dbReference type="PROSITE" id="PS01123">
    <property type="entry name" value="TNASE_1"/>
    <property type="match status" value="1"/>
</dbReference>
<dbReference type="InterPro" id="IPR035437">
    <property type="entry name" value="SNase_OB-fold_sf"/>
</dbReference>
<evidence type="ECO:0000313" key="5">
    <source>
        <dbReference type="EMBL" id="EGJ51806.1"/>
    </source>
</evidence>
<dbReference type="Gene3D" id="2.40.50.90">
    <property type="match status" value="1"/>
</dbReference>
<evidence type="ECO:0000256" key="3">
    <source>
        <dbReference type="ARBA" id="ARBA00022801"/>
    </source>
</evidence>
<keyword evidence="2" id="KW-0255">Endonuclease</keyword>
<evidence type="ECO:0000256" key="2">
    <source>
        <dbReference type="ARBA" id="ARBA00022759"/>
    </source>
</evidence>
<dbReference type="KEGG" id="daf:Desaf_3525"/>
<organism evidence="5 6">
    <name type="scientific">Desulfocurvibacter africanus subsp. africanus str. Walvis Bay</name>
    <dbReference type="NCBI Taxonomy" id="690850"/>
    <lineage>
        <taxon>Bacteria</taxon>
        <taxon>Pseudomonadati</taxon>
        <taxon>Thermodesulfobacteriota</taxon>
        <taxon>Desulfovibrionia</taxon>
        <taxon>Desulfovibrionales</taxon>
        <taxon>Desulfovibrionaceae</taxon>
        <taxon>Desulfocurvibacter</taxon>
    </lineage>
</organism>
<sequence precursor="true">MRGIALLMLQIGLLAMFLIGPLPLPGLSFALPAKVIKVSDGDTLTVLTEDKRQVRVRLFGIDCPEKKQDYGSRATEFTRELAALQDVDVQELDVDRYGRIIGRITLEDGRVLNAEIVAHGWAWVYRQYCRMAECTAWLQLEARARQQRIGLWQGKDPVPPWEWRKARRKKK</sequence>
<accession>F3YY30</accession>
<dbReference type="eggNOG" id="COG1525">
    <property type="taxonomic scope" value="Bacteria"/>
</dbReference>
<dbReference type="GO" id="GO:0003676">
    <property type="term" value="F:nucleic acid binding"/>
    <property type="evidence" value="ECO:0007669"/>
    <property type="project" value="InterPro"/>
</dbReference>
<protein>
    <submittedName>
        <fullName evidence="5">Nuclease (SNase domain-containing protein)</fullName>
    </submittedName>
</protein>
<keyword evidence="1" id="KW-0540">Nuclease</keyword>
<reference evidence="5 6" key="1">
    <citation type="journal article" date="2011" name="J. Bacteriol.">
        <title>Genome sequence of the mercury-methylating and pleomorphic Desulfovibrio africanus Strain Walvis Bay.</title>
        <authorList>
            <person name="Brown S.D."/>
            <person name="Wall J.D."/>
            <person name="Kucken A.M."/>
            <person name="Gilmour C.C."/>
            <person name="Podar M."/>
            <person name="Brandt C.C."/>
            <person name="Teshima H."/>
            <person name="Detter J.C."/>
            <person name="Han C.S."/>
            <person name="Land M.L."/>
            <person name="Lucas S."/>
            <person name="Han J."/>
            <person name="Pennacchio L."/>
            <person name="Nolan M."/>
            <person name="Pitluck S."/>
            <person name="Woyke T."/>
            <person name="Goodwin L."/>
            <person name="Palumbo A.V."/>
            <person name="Elias D.A."/>
        </authorList>
    </citation>
    <scope>NUCLEOTIDE SEQUENCE [LARGE SCALE GENOMIC DNA]</scope>
    <source>
        <strain evidence="5 6">Walvis Bay</strain>
    </source>
</reference>
<dbReference type="GO" id="GO:0004519">
    <property type="term" value="F:endonuclease activity"/>
    <property type="evidence" value="ECO:0007669"/>
    <property type="project" value="UniProtKB-KW"/>
</dbReference>
<dbReference type="PANTHER" id="PTHR12302:SF3">
    <property type="entry name" value="SERINE_THREONINE-PROTEIN KINASE 31"/>
    <property type="match status" value="1"/>
</dbReference>
<proteinExistence type="predicted"/>
<dbReference type="InterPro" id="IPR016071">
    <property type="entry name" value="Staphylococal_nuclease_OB-fold"/>
</dbReference>
<dbReference type="AlphaFoldDB" id="F3YY30"/>
<dbReference type="STRING" id="690850.Desaf_3525"/>
<dbReference type="SMART" id="SM00318">
    <property type="entry name" value="SNc"/>
    <property type="match status" value="1"/>
</dbReference>
<evidence type="ECO:0000256" key="1">
    <source>
        <dbReference type="ARBA" id="ARBA00022722"/>
    </source>
</evidence>
<dbReference type="PANTHER" id="PTHR12302">
    <property type="entry name" value="EBNA2 BINDING PROTEIN P100"/>
    <property type="match status" value="1"/>
</dbReference>
<keyword evidence="6" id="KW-1185">Reference proteome</keyword>
<dbReference type="RefSeq" id="WP_014261420.1">
    <property type="nucleotide sequence ID" value="NC_016629.1"/>
</dbReference>
<keyword evidence="3" id="KW-0378">Hydrolase</keyword>
<dbReference type="Proteomes" id="UP000007844">
    <property type="component" value="Chromosome"/>
</dbReference>
<dbReference type="SUPFAM" id="SSF50199">
    <property type="entry name" value="Staphylococcal nuclease"/>
    <property type="match status" value="1"/>
</dbReference>
<evidence type="ECO:0000259" key="4">
    <source>
        <dbReference type="PROSITE" id="PS50830"/>
    </source>
</evidence>
<dbReference type="PROSITE" id="PS50830">
    <property type="entry name" value="TNASE_3"/>
    <property type="match status" value="1"/>
</dbReference>
<dbReference type="EMBL" id="CP003221">
    <property type="protein sequence ID" value="EGJ51806.1"/>
    <property type="molecule type" value="Genomic_DNA"/>
</dbReference>
<evidence type="ECO:0000313" key="6">
    <source>
        <dbReference type="Proteomes" id="UP000007844"/>
    </source>
</evidence>
<dbReference type="InterPro" id="IPR002071">
    <property type="entry name" value="Thermonucl_AS"/>
</dbReference>
<feature type="domain" description="TNase-like" evidence="4">
    <location>
        <begin position="29"/>
        <end position="154"/>
    </location>
</feature>
<name>F3YY30_DESAF</name>
<dbReference type="GO" id="GO:0016787">
    <property type="term" value="F:hydrolase activity"/>
    <property type="evidence" value="ECO:0007669"/>
    <property type="project" value="UniProtKB-KW"/>
</dbReference>
<dbReference type="HOGENOM" id="CLU_046484_7_0_7"/>
<gene>
    <name evidence="5" type="ORF">Desaf_3525</name>
</gene>